<proteinExistence type="predicted"/>
<comment type="caution">
    <text evidence="1">The sequence shown here is derived from an EMBL/GenBank/DDBJ whole genome shotgun (WGS) entry which is preliminary data.</text>
</comment>
<accession>A0ACC2NRH2</accession>
<protein>
    <submittedName>
        <fullName evidence="1">Uncharacterized protein</fullName>
    </submittedName>
</protein>
<evidence type="ECO:0000313" key="1">
    <source>
        <dbReference type="EMBL" id="KAJ8673854.1"/>
    </source>
</evidence>
<name>A0ACC2NRH2_9HYME</name>
<organism evidence="1 2">
    <name type="scientific">Eretmocerus hayati</name>
    <dbReference type="NCBI Taxonomy" id="131215"/>
    <lineage>
        <taxon>Eukaryota</taxon>
        <taxon>Metazoa</taxon>
        <taxon>Ecdysozoa</taxon>
        <taxon>Arthropoda</taxon>
        <taxon>Hexapoda</taxon>
        <taxon>Insecta</taxon>
        <taxon>Pterygota</taxon>
        <taxon>Neoptera</taxon>
        <taxon>Endopterygota</taxon>
        <taxon>Hymenoptera</taxon>
        <taxon>Apocrita</taxon>
        <taxon>Proctotrupomorpha</taxon>
        <taxon>Chalcidoidea</taxon>
        <taxon>Aphelinidae</taxon>
        <taxon>Aphelininae</taxon>
        <taxon>Eretmocerus</taxon>
    </lineage>
</organism>
<dbReference type="EMBL" id="CM056743">
    <property type="protein sequence ID" value="KAJ8673854.1"/>
    <property type="molecule type" value="Genomic_DNA"/>
</dbReference>
<gene>
    <name evidence="1" type="ORF">QAD02_005116</name>
</gene>
<sequence>MAHRTSENRSMIGGRLNVPLCDEEWRSHLKLKRALRNRRIEEAERLIRSGVPVNVASDIKESYHNVTPLHLAVSLGCPDLVKNLLDRGASVNTQDIFSESPLTLSVRLRRYSITDLLLTVSDIKKLKCKGLNPGHLHIACMRNNISVVKKLIEHGANVNEQVDQKALSFAGYTPLHFAVENHAIDIVQVLVDNGASVIKKNAYSLTPLHLAHEVRDEDIIDILLLAHMFEPGNPQDKRGLSHFHVACTRNNVDFVRYFLQQEVDVNSSISSYKNSWSDWQDYEPLRLAIHFECPDIVELLLLRGAELRINECDNDEANLNLAYGIGNERIIDLLLNHKFDSSEKDTKCENLSNFQLACAQGDIESIKQRMLFRSEGTLVPELTSPIWNASMPLHYLVKYLPMNELKTIKQLQGYESIKDSRGETALHILFKRYPKDLSFISLINLFDFEQNPADKFGLSHFHIACTMDDVKLIEKFLRHGADVNSTIDRSCTKWPSYTPLHIASKFKLSKVVDSLLKHGADIRSKNRSNFTALDLAIFNLKNDSTDDWDSASWEIIWKILFKGQELSDREFDRRGFSLLHVYCATRQDCDISQLSIYLDSLPDGINQVIHFPSSRFHLYTPLHFAVEKSSYDIAKWLVEKGANVHSLNCKMISPFQIDIERGGSYGISKNSELLRTPGNPSDFSGYTYFHLACIKHDRKSMEYYLNSGVDVNLKKKISIDGTCDAKTPLLSVLHHTWSGDENVMDTVRFLISSGANVKACDAFLNTPLHFSENLSRKLMIQLIEHGTDVNARNFSGDTPLIRACKHSNSLKRVVFLLEQGADINVENYKGETALTYPCEILMASGYSKDKLILNLIKHVKKLMVIGAYVSDKNREMYYEFFNNYSISKYDDYEFGKECKKEIRGMKDLRINRYTNLFNIVFKTPNEMANLSQNAFFRQVIDSPELGSNFPIYGYMMKLQYRRGIFRRPVLEKCKKVLYSLARFSGESAEKILDYLDDDDLENIIRSEKLHLAA</sequence>
<keyword evidence="2" id="KW-1185">Reference proteome</keyword>
<evidence type="ECO:0000313" key="2">
    <source>
        <dbReference type="Proteomes" id="UP001239111"/>
    </source>
</evidence>
<reference evidence="1" key="1">
    <citation type="submission" date="2023-04" db="EMBL/GenBank/DDBJ databases">
        <title>A chromosome-level genome assembly of the parasitoid wasp Eretmocerus hayati.</title>
        <authorList>
            <person name="Zhong Y."/>
            <person name="Liu S."/>
            <person name="Liu Y."/>
        </authorList>
    </citation>
    <scope>NUCLEOTIDE SEQUENCE</scope>
    <source>
        <strain evidence="1">ZJU_SS_LIU_2023</strain>
    </source>
</reference>
<dbReference type="Proteomes" id="UP001239111">
    <property type="component" value="Chromosome 3"/>
</dbReference>